<dbReference type="EMBL" id="AQRA01000005">
    <property type="protein sequence ID" value="EZH73653.1"/>
    <property type="molecule type" value="Genomic_DNA"/>
</dbReference>
<name>A0A023BV46_9FLAO</name>
<gene>
    <name evidence="1" type="ORF">ATO12_17100</name>
</gene>
<dbReference type="OrthoDB" id="1437530at2"/>
<protein>
    <recommendedName>
        <fullName evidence="3">RiboL-PSP-HEPN domain-containing protein</fullName>
    </recommendedName>
</protein>
<evidence type="ECO:0000313" key="2">
    <source>
        <dbReference type="Proteomes" id="UP000023541"/>
    </source>
</evidence>
<sequence>MSEHSKTYKDPEEFRNANLALLGFQKRHNVIRKDYQLLLNITETFQGEEEKFNSLYRASLKGFFSLIESDIFGLNQVDKYEAYDDKHRFEDRFKKTFKRICQTWSKEEIIQQYLDSKYSKLKSIKNKRDKLVHPKDTGDIIVASKEEFIELKFAFDDYNEMLHSIMNNFFIDINVKDLNEIKDLFKK</sequence>
<evidence type="ECO:0000313" key="1">
    <source>
        <dbReference type="EMBL" id="EZH73653.1"/>
    </source>
</evidence>
<evidence type="ECO:0008006" key="3">
    <source>
        <dbReference type="Google" id="ProtNLM"/>
    </source>
</evidence>
<accession>A0A023BV46</accession>
<reference evidence="1 2" key="1">
    <citation type="submission" date="2014-04" db="EMBL/GenBank/DDBJ databases">
        <title>Aquimarina sp. 22II-S11-z7 Genome Sequencing.</title>
        <authorList>
            <person name="Lai Q."/>
        </authorList>
    </citation>
    <scope>NUCLEOTIDE SEQUENCE [LARGE SCALE GENOMIC DNA]</scope>
    <source>
        <strain evidence="1 2">22II-S11-z7</strain>
    </source>
</reference>
<organism evidence="1 2">
    <name type="scientific">Aquimarina atlantica</name>
    <dbReference type="NCBI Taxonomy" id="1317122"/>
    <lineage>
        <taxon>Bacteria</taxon>
        <taxon>Pseudomonadati</taxon>
        <taxon>Bacteroidota</taxon>
        <taxon>Flavobacteriia</taxon>
        <taxon>Flavobacteriales</taxon>
        <taxon>Flavobacteriaceae</taxon>
        <taxon>Aquimarina</taxon>
    </lineage>
</organism>
<comment type="caution">
    <text evidence="1">The sequence shown here is derived from an EMBL/GenBank/DDBJ whole genome shotgun (WGS) entry which is preliminary data.</text>
</comment>
<dbReference type="STRING" id="1317122.ATO12_17100"/>
<keyword evidence="2" id="KW-1185">Reference proteome</keyword>
<proteinExistence type="predicted"/>
<dbReference type="AlphaFoldDB" id="A0A023BV46"/>
<dbReference type="RefSeq" id="WP_034242392.1">
    <property type="nucleotide sequence ID" value="NZ_AQRA01000005.1"/>
</dbReference>
<dbReference type="Proteomes" id="UP000023541">
    <property type="component" value="Unassembled WGS sequence"/>
</dbReference>